<dbReference type="PANTHER" id="PTHR10039">
    <property type="entry name" value="AMELOGENIN"/>
    <property type="match status" value="1"/>
</dbReference>
<dbReference type="PANTHER" id="PTHR10039:SF15">
    <property type="entry name" value="NACHT DOMAIN-CONTAINING PROTEIN"/>
    <property type="match status" value="1"/>
</dbReference>
<proteinExistence type="predicted"/>
<dbReference type="AlphaFoldDB" id="A0A8H6AGM5"/>
<dbReference type="InterPro" id="IPR054471">
    <property type="entry name" value="GPIID_WHD"/>
</dbReference>
<gene>
    <name evidence="2" type="ORF">ETB97_006882</name>
</gene>
<evidence type="ECO:0000313" key="3">
    <source>
        <dbReference type="Proteomes" id="UP000541154"/>
    </source>
</evidence>
<organism evidence="2 3">
    <name type="scientific">Petromyces alliaceus</name>
    <name type="common">Aspergillus alliaceus</name>
    <dbReference type="NCBI Taxonomy" id="209559"/>
    <lineage>
        <taxon>Eukaryota</taxon>
        <taxon>Fungi</taxon>
        <taxon>Dikarya</taxon>
        <taxon>Ascomycota</taxon>
        <taxon>Pezizomycotina</taxon>
        <taxon>Eurotiomycetes</taxon>
        <taxon>Eurotiomycetidae</taxon>
        <taxon>Eurotiales</taxon>
        <taxon>Aspergillaceae</taxon>
        <taxon>Aspergillus</taxon>
        <taxon>Aspergillus subgen. Circumdati</taxon>
    </lineage>
</organism>
<evidence type="ECO:0000259" key="1">
    <source>
        <dbReference type="Pfam" id="PF22939"/>
    </source>
</evidence>
<dbReference type="Proteomes" id="UP000541154">
    <property type="component" value="Unassembled WGS sequence"/>
</dbReference>
<evidence type="ECO:0000313" key="2">
    <source>
        <dbReference type="EMBL" id="KAF5867036.1"/>
    </source>
</evidence>
<protein>
    <recommendedName>
        <fullName evidence="1">GPI inositol-deacylase winged helix domain-containing protein</fullName>
    </recommendedName>
</protein>
<reference evidence="2 3" key="1">
    <citation type="submission" date="2019-04" db="EMBL/GenBank/DDBJ databases">
        <title>Aspergillus burnettii sp. nov., novel species from soil in southeast Queensland.</title>
        <authorList>
            <person name="Gilchrist C.L.M."/>
            <person name="Pitt J.I."/>
            <person name="Lange L."/>
            <person name="Lacey H.J."/>
            <person name="Vuong D."/>
            <person name="Midgley D.J."/>
            <person name="Greenfield P."/>
            <person name="Bradbury M."/>
            <person name="Lacey E."/>
            <person name="Busk P.K."/>
            <person name="Pilgaard B."/>
            <person name="Chooi Y.H."/>
            <person name="Piggott A.M."/>
        </authorList>
    </citation>
    <scope>NUCLEOTIDE SEQUENCE [LARGE SCALE GENOMIC DNA]</scope>
    <source>
        <strain evidence="2 3">FRR 5400</strain>
    </source>
</reference>
<feature type="domain" description="GPI inositol-deacylase winged helix" evidence="1">
    <location>
        <begin position="115"/>
        <end position="176"/>
    </location>
</feature>
<accession>A0A8H6AGM5</accession>
<sequence>MSSLFSLQGKSNTNIFATSRTNHTLSEDFRKEDALSLEIRATDQDILLYLGQQIANRRSNILNSSVWDLITPEVVEKVDGMFLLATRIMDLLANPPNEGYKPTKCQWREFEGKYEKDLAKKILAWLVHANRPLATQELQHALAAQQLDKSELNECYITEVEYLRSICRGLIAVDKESDYHPLFCSQSILDRGSGSALHSQILHRPALHTSHTMYSEAECVVHVNSSNGWVHIAFTTMLRETGGTTPAYLKSMDASVS</sequence>
<dbReference type="Pfam" id="PF22939">
    <property type="entry name" value="WHD_GPIID"/>
    <property type="match status" value="1"/>
</dbReference>
<comment type="caution">
    <text evidence="2">The sequence shown here is derived from an EMBL/GenBank/DDBJ whole genome shotgun (WGS) entry which is preliminary data.</text>
</comment>
<dbReference type="EMBL" id="SPNV01000003">
    <property type="protein sequence ID" value="KAF5867036.1"/>
    <property type="molecule type" value="Genomic_DNA"/>
</dbReference>
<keyword evidence="3" id="KW-1185">Reference proteome</keyword>
<name>A0A8H6AGM5_PETAA</name>